<reference evidence="1" key="2">
    <citation type="submission" date="2023-01" db="EMBL/GenBank/DDBJ databases">
        <title>Human gut microbiome strain richness.</title>
        <authorList>
            <person name="Chen-Liaw A."/>
        </authorList>
    </citation>
    <scope>NUCLEOTIDE SEQUENCE</scope>
    <source>
        <strain evidence="1">RTP21484st1_H11_RTP21484_190118</strain>
    </source>
</reference>
<name>A0A415S8G5_MEDGN</name>
<dbReference type="EMBL" id="QRQE01000027">
    <property type="protein sequence ID" value="RHM74441.1"/>
    <property type="molecule type" value="Genomic_DNA"/>
</dbReference>
<dbReference type="Proteomes" id="UP000285610">
    <property type="component" value="Unassembled WGS sequence"/>
</dbReference>
<proteinExistence type="predicted"/>
<dbReference type="AlphaFoldDB" id="A0A415S8G5"/>
<comment type="caution">
    <text evidence="2">The sequence shown here is derived from an EMBL/GenBank/DDBJ whole genome shotgun (WGS) entry which is preliminary data.</text>
</comment>
<gene>
    <name evidence="2" type="ORF">DWZ50_11225</name>
    <name evidence="1" type="ORF">PNW85_19250</name>
</gene>
<protein>
    <submittedName>
        <fullName evidence="2">Uncharacterized protein</fullName>
    </submittedName>
</protein>
<evidence type="ECO:0000313" key="2">
    <source>
        <dbReference type="EMBL" id="RHM74441.1"/>
    </source>
</evidence>
<reference evidence="2 3" key="1">
    <citation type="submission" date="2018-08" db="EMBL/GenBank/DDBJ databases">
        <title>A genome reference for cultivated species of the human gut microbiota.</title>
        <authorList>
            <person name="Zou Y."/>
            <person name="Xue W."/>
            <person name="Luo G."/>
        </authorList>
    </citation>
    <scope>NUCLEOTIDE SEQUENCE [LARGE SCALE GENOMIC DNA]</scope>
    <source>
        <strain evidence="2 3">AF33-12</strain>
    </source>
</reference>
<evidence type="ECO:0000313" key="1">
    <source>
        <dbReference type="EMBL" id="MDB8688740.1"/>
    </source>
</evidence>
<accession>A0A415S8G5</accession>
<evidence type="ECO:0000313" key="3">
    <source>
        <dbReference type="Proteomes" id="UP000285610"/>
    </source>
</evidence>
<dbReference type="EMBL" id="JAQMLA010000121">
    <property type="protein sequence ID" value="MDB8688740.1"/>
    <property type="molecule type" value="Genomic_DNA"/>
</dbReference>
<dbReference type="RefSeq" id="WP_118444786.1">
    <property type="nucleotide sequence ID" value="NZ_JAQMLA010000121.1"/>
</dbReference>
<sequence>MTVWIRSRVQMPNYVKESIRSLVKSICDKDVDVSIALHKESKTDQQRKYFWTLVKELRSVMKNGQTENDVYLHLLRIYGTSDFISLPSDQVHLARACYRIVEVQNKKEFVNKENERITVCTLRCWKGLSEYDTNEACMLIDGAVEECKSLGIPTDTPDEIRKMKELWGIKL</sequence>
<organism evidence="2 3">
    <name type="scientific">Mediterraneibacter gnavus</name>
    <name type="common">Ruminococcus gnavus</name>
    <dbReference type="NCBI Taxonomy" id="33038"/>
    <lineage>
        <taxon>Bacteria</taxon>
        <taxon>Bacillati</taxon>
        <taxon>Bacillota</taxon>
        <taxon>Clostridia</taxon>
        <taxon>Lachnospirales</taxon>
        <taxon>Lachnospiraceae</taxon>
        <taxon>Mediterraneibacter</taxon>
    </lineage>
</organism>
<dbReference type="Proteomes" id="UP001212160">
    <property type="component" value="Unassembled WGS sequence"/>
</dbReference>